<dbReference type="RefSeq" id="WP_272135655.1">
    <property type="nucleotide sequence ID" value="NZ_JAQLOI010000001.1"/>
</dbReference>
<proteinExistence type="predicted"/>
<comment type="caution">
    <text evidence="2">The sequence shown here is derived from an EMBL/GenBank/DDBJ whole genome shotgun (WGS) entry which is preliminary data.</text>
</comment>
<organism evidence="2 3">
    <name type="scientific">Vibrio algarum</name>
    <dbReference type="NCBI Taxonomy" id="3020714"/>
    <lineage>
        <taxon>Bacteria</taxon>
        <taxon>Pseudomonadati</taxon>
        <taxon>Pseudomonadota</taxon>
        <taxon>Gammaproteobacteria</taxon>
        <taxon>Vibrionales</taxon>
        <taxon>Vibrionaceae</taxon>
        <taxon>Vibrio</taxon>
    </lineage>
</organism>
<evidence type="ECO:0000256" key="1">
    <source>
        <dbReference type="SAM" id="SignalP"/>
    </source>
</evidence>
<dbReference type="InterPro" id="IPR022562">
    <property type="entry name" value="DUF3466"/>
</dbReference>
<accession>A0ABT4YR80</accession>
<keyword evidence="1" id="KW-0732">Signal</keyword>
<protein>
    <submittedName>
        <fullName evidence="2">DUF3466 family protein</fullName>
    </submittedName>
</protein>
<dbReference type="Pfam" id="PF11949">
    <property type="entry name" value="DUF3466"/>
    <property type="match status" value="1"/>
</dbReference>
<keyword evidence="3" id="KW-1185">Reference proteome</keyword>
<feature type="signal peptide" evidence="1">
    <location>
        <begin position="1"/>
        <end position="23"/>
    </location>
</feature>
<gene>
    <name evidence="2" type="ORF">PGX00_09660</name>
</gene>
<feature type="chain" id="PRO_5045368297" evidence="1">
    <location>
        <begin position="24"/>
        <end position="638"/>
    </location>
</feature>
<dbReference type="Proteomes" id="UP001210678">
    <property type="component" value="Unassembled WGS sequence"/>
</dbReference>
<name>A0ABT4YR80_9VIBR</name>
<evidence type="ECO:0000313" key="3">
    <source>
        <dbReference type="Proteomes" id="UP001210678"/>
    </source>
</evidence>
<dbReference type="EMBL" id="JAQLOI010000001">
    <property type="protein sequence ID" value="MDB1123902.1"/>
    <property type="molecule type" value="Genomic_DNA"/>
</dbReference>
<sequence length="638" mass="68615">MSSKTFKLSTLAILILGATQANAALYRVVEVSSSGSESYSAAIESGEVSGTELGCFGSTSCGVDDYKLAGDTREGFAGFSYKQEVPFGIDNRFYYLDRDDIDSYCDNELGYSTCESWSYNRWFGYENIAGLYRERQAWNLGTYTSNASGFLQSTVVESPSTTAPTGTSLISNSKNVVINAIEGTGTNTKVIGNTNSGYFSNGSNAILKYRDRGFYDTTLLLPQSTTDGAHKIVEEMGRTMAFDSFEFGGETYVVGSGSVAPFNYTDDDKNYLGAVSNCVGYSEAALYSECQNFAFAMKPFVWQVSNLTDSSSATGFAAALWNGIGNSTGIDTYSTANKDDYSAQGTVRSATLNSDGNPVLVGYNTTEYNSRLLMQAAVFYPKSGFSAVEENAWETTFITNATVRIDDDYIYSNSVAKDINDNLLVVGEAKRDGNKPEAGAANNRLFIADASSGSPSAEYFSGGIFFSGAGGEANAINNLNEVVGQIDAETNREINGKKRRRRAFIYPYEGTNSDVERMAIFADQAWWLDDLTNGGDYSSANNHFRIVNATDINDAGVISATALKCSIGEYDSTAHNAYCGSGSSEEKIVAVKLIPISGATSAQIESRSLDSETVSRSGGGFGIFALTLLGLISFRRNK</sequence>
<reference evidence="2 3" key="1">
    <citation type="submission" date="2023-01" db="EMBL/GenBank/DDBJ databases">
        <title>Vibrio sp. KJ40-1 sp.nov, isolated from marine algae.</title>
        <authorList>
            <person name="Butt M."/>
            <person name="Kim J.M.J."/>
            <person name="Jeon C.O.C."/>
        </authorList>
    </citation>
    <scope>NUCLEOTIDE SEQUENCE [LARGE SCALE GENOMIC DNA]</scope>
    <source>
        <strain evidence="2 3">KJ40-1</strain>
    </source>
</reference>
<evidence type="ECO:0000313" key="2">
    <source>
        <dbReference type="EMBL" id="MDB1123902.1"/>
    </source>
</evidence>